<evidence type="ECO:0000256" key="9">
    <source>
        <dbReference type="SAM" id="SignalP"/>
    </source>
</evidence>
<keyword evidence="11" id="KW-1185">Reference proteome</keyword>
<evidence type="ECO:0000313" key="10">
    <source>
        <dbReference type="EMBL" id="SFL55474.1"/>
    </source>
</evidence>
<proteinExistence type="inferred from homology"/>
<keyword evidence="9" id="KW-0732">Signal</keyword>
<dbReference type="GO" id="GO:1990281">
    <property type="term" value="C:efflux pump complex"/>
    <property type="evidence" value="ECO:0007669"/>
    <property type="project" value="TreeGrafter"/>
</dbReference>
<evidence type="ECO:0000256" key="6">
    <source>
        <dbReference type="ARBA" id="ARBA00023136"/>
    </source>
</evidence>
<keyword evidence="3" id="KW-0813">Transport</keyword>
<keyword evidence="4" id="KW-1134">Transmembrane beta strand</keyword>
<organism evidence="10 11">
    <name type="scientific">Shimia aestuarii</name>
    <dbReference type="NCBI Taxonomy" id="254406"/>
    <lineage>
        <taxon>Bacteria</taxon>
        <taxon>Pseudomonadati</taxon>
        <taxon>Pseudomonadota</taxon>
        <taxon>Alphaproteobacteria</taxon>
        <taxon>Rhodobacterales</taxon>
        <taxon>Roseobacteraceae</taxon>
    </lineage>
</organism>
<evidence type="ECO:0000256" key="5">
    <source>
        <dbReference type="ARBA" id="ARBA00022692"/>
    </source>
</evidence>
<dbReference type="NCBIfam" id="TIGR01844">
    <property type="entry name" value="type_I_sec_TolC"/>
    <property type="match status" value="1"/>
</dbReference>
<dbReference type="GO" id="GO:0015562">
    <property type="term" value="F:efflux transmembrane transporter activity"/>
    <property type="evidence" value="ECO:0007669"/>
    <property type="project" value="InterPro"/>
</dbReference>
<dbReference type="InterPro" id="IPR003423">
    <property type="entry name" value="OMP_efflux"/>
</dbReference>
<comment type="subcellular location">
    <subcellularLocation>
        <location evidence="1">Cell outer membrane</location>
    </subcellularLocation>
</comment>
<name>A0A1I4IMF5_9RHOB</name>
<dbReference type="STRING" id="254406.SAMN04488042_101663"/>
<evidence type="ECO:0000313" key="11">
    <source>
        <dbReference type="Proteomes" id="UP000199144"/>
    </source>
</evidence>
<sequence>MFQQVRKAVRTGALAFSVSVLAVASASAETLSDAMVSAYRHSGLLEQNRALLRAADEDVAATLALLRPVLNWFGEIRHTSSNARNAGSVGRVVSNDRQYASIGLEFQLLLFDNGATRLAVDAAKETVLATRQALVSVEQAVLFDAVQAFMSVVRDTEIVLLRQNNLRVLERELQAARDRFEVGEVTRTDVALAEARLEGARAQLAAAQGDLLQSQEFYASAIGHRPGKLTAPTRLPYTAKSVDDAKAVAIRSHPEMIRAQHEISAAELNVLRTKAQMGPTVSLGARYGTEQEFGNNFFSDGASVGVTLGGPIYQGGRLSALSRQAMARRDAVRAGLHVTRHGIREAAGSSWARLIASGAAITSSERQVDAARIAFEGVREEAKLGARTTLDVLTAEQDLLDAEANLITAMATQHIAAYAVLSSMGLLTIDHLNLRVEQYDPEAYYNLVKDAPAVHSKRGKQLDKVLKSLGKAADHN</sequence>
<evidence type="ECO:0000256" key="1">
    <source>
        <dbReference type="ARBA" id="ARBA00004442"/>
    </source>
</evidence>
<dbReference type="AlphaFoldDB" id="A0A1I4IMF5"/>
<evidence type="ECO:0000256" key="2">
    <source>
        <dbReference type="ARBA" id="ARBA00007613"/>
    </source>
</evidence>
<dbReference type="PANTHER" id="PTHR30026:SF22">
    <property type="entry name" value="OUTER MEMBRANE EFFLUX PROTEIN"/>
    <property type="match status" value="1"/>
</dbReference>
<evidence type="ECO:0000256" key="4">
    <source>
        <dbReference type="ARBA" id="ARBA00022452"/>
    </source>
</evidence>
<feature type="chain" id="PRO_5011510255" evidence="9">
    <location>
        <begin position="29"/>
        <end position="476"/>
    </location>
</feature>
<keyword evidence="6" id="KW-0472">Membrane</keyword>
<keyword evidence="7" id="KW-0998">Cell outer membrane</keyword>
<feature type="signal peptide" evidence="9">
    <location>
        <begin position="1"/>
        <end position="28"/>
    </location>
</feature>
<gene>
    <name evidence="10" type="ORF">SAMN04488042_101663</name>
</gene>
<keyword evidence="8" id="KW-0175">Coiled coil</keyword>
<dbReference type="Gene3D" id="1.20.1600.10">
    <property type="entry name" value="Outer membrane efflux proteins (OEP)"/>
    <property type="match status" value="1"/>
</dbReference>
<dbReference type="InterPro" id="IPR051906">
    <property type="entry name" value="TolC-like"/>
</dbReference>
<keyword evidence="5" id="KW-0812">Transmembrane</keyword>
<comment type="similarity">
    <text evidence="2">Belongs to the outer membrane factor (OMF) (TC 1.B.17) family.</text>
</comment>
<evidence type="ECO:0000256" key="8">
    <source>
        <dbReference type="SAM" id="Coils"/>
    </source>
</evidence>
<dbReference type="PANTHER" id="PTHR30026">
    <property type="entry name" value="OUTER MEMBRANE PROTEIN TOLC"/>
    <property type="match status" value="1"/>
</dbReference>
<dbReference type="OrthoDB" id="9789368at2"/>
<dbReference type="SUPFAM" id="SSF56954">
    <property type="entry name" value="Outer membrane efflux proteins (OEP)"/>
    <property type="match status" value="1"/>
</dbReference>
<dbReference type="Pfam" id="PF02321">
    <property type="entry name" value="OEP"/>
    <property type="match status" value="2"/>
</dbReference>
<dbReference type="GO" id="GO:0009279">
    <property type="term" value="C:cell outer membrane"/>
    <property type="evidence" value="ECO:0007669"/>
    <property type="project" value="UniProtKB-SubCell"/>
</dbReference>
<accession>A0A1I4IMF5</accession>
<reference evidence="10 11" key="1">
    <citation type="submission" date="2016-10" db="EMBL/GenBank/DDBJ databases">
        <authorList>
            <person name="de Groot N.N."/>
        </authorList>
    </citation>
    <scope>NUCLEOTIDE SEQUENCE [LARGE SCALE GENOMIC DNA]</scope>
    <source>
        <strain evidence="10 11">DSM 15283</strain>
    </source>
</reference>
<dbReference type="RefSeq" id="WP_093090827.1">
    <property type="nucleotide sequence ID" value="NZ_FOTQ01000001.1"/>
</dbReference>
<dbReference type="Proteomes" id="UP000199144">
    <property type="component" value="Unassembled WGS sequence"/>
</dbReference>
<dbReference type="GO" id="GO:0015288">
    <property type="term" value="F:porin activity"/>
    <property type="evidence" value="ECO:0007669"/>
    <property type="project" value="TreeGrafter"/>
</dbReference>
<dbReference type="EMBL" id="FOTQ01000001">
    <property type="protein sequence ID" value="SFL55474.1"/>
    <property type="molecule type" value="Genomic_DNA"/>
</dbReference>
<feature type="coiled-coil region" evidence="8">
    <location>
        <begin position="159"/>
        <end position="210"/>
    </location>
</feature>
<evidence type="ECO:0000256" key="3">
    <source>
        <dbReference type="ARBA" id="ARBA00022448"/>
    </source>
</evidence>
<protein>
    <submittedName>
        <fullName evidence="10">Outer membrane protein</fullName>
    </submittedName>
</protein>
<dbReference type="InterPro" id="IPR010130">
    <property type="entry name" value="T1SS_OMP_TolC"/>
</dbReference>
<evidence type="ECO:0000256" key="7">
    <source>
        <dbReference type="ARBA" id="ARBA00023237"/>
    </source>
</evidence>